<name>A0A1X7SN51_AMPQE</name>
<evidence type="ECO:0000256" key="1">
    <source>
        <dbReference type="SAM" id="MobiDB-lite"/>
    </source>
</evidence>
<accession>A0A1X7SN51</accession>
<protein>
    <recommendedName>
        <fullName evidence="3">Death domain-containing protein</fullName>
    </recommendedName>
</protein>
<dbReference type="EnsemblMetazoa" id="Aqu2.1.03510_001">
    <property type="protein sequence ID" value="Aqu2.1.03510_001"/>
    <property type="gene ID" value="Aqu2.1.03510"/>
</dbReference>
<dbReference type="InterPro" id="IPR011029">
    <property type="entry name" value="DEATH-like_dom_sf"/>
</dbReference>
<evidence type="ECO:0000313" key="2">
    <source>
        <dbReference type="EnsemblMetazoa" id="Aqu2.1.03510_001"/>
    </source>
</evidence>
<organism evidence="2">
    <name type="scientific">Amphimedon queenslandica</name>
    <name type="common">Sponge</name>
    <dbReference type="NCBI Taxonomy" id="400682"/>
    <lineage>
        <taxon>Eukaryota</taxon>
        <taxon>Metazoa</taxon>
        <taxon>Porifera</taxon>
        <taxon>Demospongiae</taxon>
        <taxon>Heteroscleromorpha</taxon>
        <taxon>Haplosclerida</taxon>
        <taxon>Niphatidae</taxon>
        <taxon>Amphimedon</taxon>
    </lineage>
</organism>
<proteinExistence type="predicted"/>
<evidence type="ECO:0008006" key="3">
    <source>
        <dbReference type="Google" id="ProtNLM"/>
    </source>
</evidence>
<dbReference type="InParanoid" id="A0A1X7SN51"/>
<dbReference type="CDD" id="cd01670">
    <property type="entry name" value="Death"/>
    <property type="match status" value="1"/>
</dbReference>
<sequence length="167" mass="18633">MEMHLSYQSSIESINDFRLVWEKASVLSRHWDSIGIMLGLSPNKLDEIEAEGKPPKTCLRKVFECWLRKEYDQSSGAPTLRMLCNCIRSESGGADPALADEIVNKYSKSSERQPLSPVDTNPSSREVTPNTELAAPLTSPDTKATYASGKSKEFPVNDILKQIDELQ</sequence>
<feature type="region of interest" description="Disordered" evidence="1">
    <location>
        <begin position="107"/>
        <end position="150"/>
    </location>
</feature>
<reference evidence="2" key="1">
    <citation type="submission" date="2017-05" db="UniProtKB">
        <authorList>
            <consortium name="EnsemblMetazoa"/>
        </authorList>
    </citation>
    <scope>IDENTIFICATION</scope>
</reference>
<dbReference type="AlphaFoldDB" id="A0A1X7SN51"/>
<feature type="compositionally biased region" description="Polar residues" evidence="1">
    <location>
        <begin position="118"/>
        <end position="131"/>
    </location>
</feature>
<dbReference type="Gene3D" id="1.10.533.10">
    <property type="entry name" value="Death Domain, Fas"/>
    <property type="match status" value="1"/>
</dbReference>